<comment type="caution">
    <text evidence="1">The sequence shown here is derived from an EMBL/GenBank/DDBJ whole genome shotgun (WGS) entry which is preliminary data.</text>
</comment>
<dbReference type="EMBL" id="JAFBDR010000024">
    <property type="protein sequence ID" value="MBM7572978.1"/>
    <property type="molecule type" value="Genomic_DNA"/>
</dbReference>
<evidence type="ECO:0000313" key="1">
    <source>
        <dbReference type="EMBL" id="MBM7572978.1"/>
    </source>
</evidence>
<protein>
    <submittedName>
        <fullName evidence="1">Uncharacterized protein</fullName>
    </submittedName>
</protein>
<keyword evidence="2" id="KW-1185">Reference proteome</keyword>
<sequence length="563" mass="65055">MKQQQLSLFVLAITALILITGFSNSNELKKVMWVENSDINKSSEAIIKTAKENEFNVLYLNIDQEKATEFYTDFIRQANEEGIQIHALGGEPSWTQEENQQQILNFIQWVKTYNEGVSKEEQFVGIHLKIQPQYLPEWYDDQTSVIREWKQNLTASLNAIPEDSQLEISSSIPFWLDNVETPGDPDTPFNTWLIRQFDHTTILAYRDTLEGPNGIVNLTKSEFQTADKHNKQIIIGVTIADTGQDHTTFFEEGIVDMNMHLRLIDKHLAEYNSYIGTAVDDLSSWKDQEEQLSTQSEDKKKYRGTYIWEAETLINEKDKIIQFAIDKNINLLYTRLDLTQPFGAYSDFVEKANAAGIEVHAMGGHPAWALKEEESRVLRLVDYVKKYNDSANENQKFAGIHLDIEPYVTPSWTENQNEVLSEWMDNIELFVKETKRESNLEASMDLAMWFDDTETPGYPDTPFHEWVINQMDHTSIMAFRDYAKGSGGILDMAQNETDFAESIDKNIIISVELKENRDNPHISFHEEGEAKMEEQLQIVDKELNSNSAYNGYTVHAYRYWKNQ</sequence>
<organism evidence="1 2">
    <name type="scientific">Aquibacillus albus</name>
    <dbReference type="NCBI Taxonomy" id="1168171"/>
    <lineage>
        <taxon>Bacteria</taxon>
        <taxon>Bacillati</taxon>
        <taxon>Bacillota</taxon>
        <taxon>Bacilli</taxon>
        <taxon>Bacillales</taxon>
        <taxon>Bacillaceae</taxon>
        <taxon>Aquibacillus</taxon>
    </lineage>
</organism>
<proteinExistence type="predicted"/>
<dbReference type="Proteomes" id="UP001296943">
    <property type="component" value="Unassembled WGS sequence"/>
</dbReference>
<evidence type="ECO:0000313" key="2">
    <source>
        <dbReference type="Proteomes" id="UP001296943"/>
    </source>
</evidence>
<dbReference type="RefSeq" id="WP_204501648.1">
    <property type="nucleotide sequence ID" value="NZ_JAFBDR010000024.1"/>
</dbReference>
<name>A0ABS2N4J7_9BACI</name>
<reference evidence="1 2" key="1">
    <citation type="submission" date="2021-01" db="EMBL/GenBank/DDBJ databases">
        <title>Genomic Encyclopedia of Type Strains, Phase IV (KMG-IV): sequencing the most valuable type-strain genomes for metagenomic binning, comparative biology and taxonomic classification.</title>
        <authorList>
            <person name="Goeker M."/>
        </authorList>
    </citation>
    <scope>NUCLEOTIDE SEQUENCE [LARGE SCALE GENOMIC DNA]</scope>
    <source>
        <strain evidence="1 2">DSM 23711</strain>
    </source>
</reference>
<accession>A0ABS2N4J7</accession>
<gene>
    <name evidence="1" type="ORF">JOC48_003526</name>
</gene>